<dbReference type="EMBL" id="CP102173">
    <property type="protein sequence ID" value="UUP12379.1"/>
    <property type="molecule type" value="Genomic_DNA"/>
</dbReference>
<gene>
    <name evidence="2" type="ORF">NQV15_10990</name>
</gene>
<dbReference type="Proteomes" id="UP001316184">
    <property type="component" value="Chromosome"/>
</dbReference>
<evidence type="ECO:0000256" key="1">
    <source>
        <dbReference type="SAM" id="Phobius"/>
    </source>
</evidence>
<dbReference type="Pfam" id="PF13630">
    <property type="entry name" value="SdpI"/>
    <property type="match status" value="1"/>
</dbReference>
<reference evidence="2 3" key="1">
    <citation type="submission" date="2022-08" db="EMBL/GenBank/DDBJ databases">
        <title>novel species in genus Aeromicrobium.</title>
        <authorList>
            <person name="Ye L."/>
        </authorList>
    </citation>
    <scope>NUCLEOTIDE SEQUENCE [LARGE SCALE GENOMIC DNA]</scope>
    <source>
        <strain evidence="3">zg-Y1379</strain>
    </source>
</reference>
<evidence type="ECO:0000313" key="2">
    <source>
        <dbReference type="EMBL" id="UUP12379.1"/>
    </source>
</evidence>
<organism evidence="2 3">
    <name type="scientific">Aeromicrobium wangtongii</name>
    <dbReference type="NCBI Taxonomy" id="2969247"/>
    <lineage>
        <taxon>Bacteria</taxon>
        <taxon>Bacillati</taxon>
        <taxon>Actinomycetota</taxon>
        <taxon>Actinomycetes</taxon>
        <taxon>Propionibacteriales</taxon>
        <taxon>Nocardioidaceae</taxon>
        <taxon>Aeromicrobium</taxon>
    </lineage>
</organism>
<accession>A0ABY5M2F4</accession>
<keyword evidence="1" id="KW-0812">Transmembrane</keyword>
<name>A0ABY5M2F4_9ACTN</name>
<keyword evidence="1" id="KW-1133">Transmembrane helix</keyword>
<feature type="transmembrane region" description="Helical" evidence="1">
    <location>
        <begin position="86"/>
        <end position="106"/>
    </location>
</feature>
<proteinExistence type="predicted"/>
<protein>
    <submittedName>
        <fullName evidence="2">SdpI family protein</fullName>
    </submittedName>
</protein>
<sequence>METLILPAASLVAVSLLLGWLAQASARDGLDRNALIGIRTKATMASDEAWYAGHRAAVSAVRAAAWICAAAGLVAGVLAIVGTRLAVVVVIAGYAALLGLMTLAAIRAGRAARAV</sequence>
<keyword evidence="3" id="KW-1185">Reference proteome</keyword>
<dbReference type="InterPro" id="IPR025962">
    <property type="entry name" value="SdpI/YhfL"/>
</dbReference>
<feature type="transmembrane region" description="Helical" evidence="1">
    <location>
        <begin position="63"/>
        <end position="81"/>
    </location>
</feature>
<dbReference type="RefSeq" id="WP_232399899.1">
    <property type="nucleotide sequence ID" value="NZ_CP102173.1"/>
</dbReference>
<keyword evidence="1" id="KW-0472">Membrane</keyword>
<evidence type="ECO:0000313" key="3">
    <source>
        <dbReference type="Proteomes" id="UP001316184"/>
    </source>
</evidence>